<sequence length="256" mass="26886">MASVGHSKVFILDKYFTELQKFWETEIKLQDASCSNEAVHLQQRLRSLSTELVTLRNSLNQGQGAAAAHGGQGCPQPAAVKQSAGSNYTGNNNNNSNNNNNNILATGKSTPSSPSKSTLPPPVLPRTSLPTLPVTDKLFKGKEESQNGGQAATAVAKCLNATSSPNSAAAVATQQKTELNNHRTHRRSFHGPPTASGSGPGGNGSTPGGGGDLIHLPGPLTEDAVLKALQSRFCATQMFVSTNIVSIFLSKKSRQK</sequence>
<evidence type="ECO:0000256" key="1">
    <source>
        <dbReference type="SAM" id="MobiDB-lite"/>
    </source>
</evidence>
<name>A0AAV0VLB7_9HEMI</name>
<organism evidence="2 3">
    <name type="scientific">Macrosiphum euphorbiae</name>
    <name type="common">potato aphid</name>
    <dbReference type="NCBI Taxonomy" id="13131"/>
    <lineage>
        <taxon>Eukaryota</taxon>
        <taxon>Metazoa</taxon>
        <taxon>Ecdysozoa</taxon>
        <taxon>Arthropoda</taxon>
        <taxon>Hexapoda</taxon>
        <taxon>Insecta</taxon>
        <taxon>Pterygota</taxon>
        <taxon>Neoptera</taxon>
        <taxon>Paraneoptera</taxon>
        <taxon>Hemiptera</taxon>
        <taxon>Sternorrhyncha</taxon>
        <taxon>Aphidomorpha</taxon>
        <taxon>Aphidoidea</taxon>
        <taxon>Aphididae</taxon>
        <taxon>Macrosiphini</taxon>
        <taxon>Macrosiphum</taxon>
    </lineage>
</organism>
<reference evidence="2 3" key="1">
    <citation type="submission" date="2023-01" db="EMBL/GenBank/DDBJ databases">
        <authorList>
            <person name="Whitehead M."/>
        </authorList>
    </citation>
    <scope>NUCLEOTIDE SEQUENCE [LARGE SCALE GENOMIC DNA]</scope>
</reference>
<dbReference type="Proteomes" id="UP001160148">
    <property type="component" value="Unassembled WGS sequence"/>
</dbReference>
<protein>
    <submittedName>
        <fullName evidence="2">Uncharacterized protein</fullName>
    </submittedName>
</protein>
<feature type="region of interest" description="Disordered" evidence="1">
    <location>
        <begin position="63"/>
        <end position="131"/>
    </location>
</feature>
<comment type="caution">
    <text evidence="2">The sequence shown here is derived from an EMBL/GenBank/DDBJ whole genome shotgun (WGS) entry which is preliminary data.</text>
</comment>
<evidence type="ECO:0000313" key="3">
    <source>
        <dbReference type="Proteomes" id="UP001160148"/>
    </source>
</evidence>
<keyword evidence="3" id="KW-1185">Reference proteome</keyword>
<accession>A0AAV0VLB7</accession>
<feature type="compositionally biased region" description="Low complexity" evidence="1">
    <location>
        <begin position="63"/>
        <end position="79"/>
    </location>
</feature>
<gene>
    <name evidence="2" type="ORF">MEUPH1_LOCUS854</name>
</gene>
<feature type="compositionally biased region" description="Gly residues" evidence="1">
    <location>
        <begin position="198"/>
        <end position="212"/>
    </location>
</feature>
<feature type="region of interest" description="Disordered" evidence="1">
    <location>
        <begin position="174"/>
        <end position="216"/>
    </location>
</feature>
<dbReference type="EMBL" id="CARXXK010000001">
    <property type="protein sequence ID" value="CAI6343616.1"/>
    <property type="molecule type" value="Genomic_DNA"/>
</dbReference>
<feature type="compositionally biased region" description="Low complexity" evidence="1">
    <location>
        <begin position="91"/>
        <end position="118"/>
    </location>
</feature>
<dbReference type="AlphaFoldDB" id="A0AAV0VLB7"/>
<proteinExistence type="predicted"/>
<evidence type="ECO:0000313" key="2">
    <source>
        <dbReference type="EMBL" id="CAI6343616.1"/>
    </source>
</evidence>